<proteinExistence type="predicted"/>
<feature type="domain" description="FHA" evidence="1">
    <location>
        <begin position="115"/>
        <end position="184"/>
    </location>
</feature>
<name>A0ABX8GVR1_9BACT</name>
<dbReference type="RefSeq" id="WP_184679472.1">
    <property type="nucleotide sequence ID" value="NZ_CP076128.1"/>
</dbReference>
<sequence>MIKTIMLCIAWTLLSCTLTDKPKKSKELPESAPKEIIVGAAQTEAYLTLLKDKKVGVLVNQTSTIGSTYLVDSLVNLGVNIKMIFAPEHGFRGKADAGAHVKDGFDEKTGIKIYSIYGKNKRPSPELLNQVDVVLFDIQDVGCRFYTYISSMHYMMEACAEANKKLIILDRPNPNGMYIDGPVLKKEFSSFVGMHAIPILHGLTVGELAHMINGEKWLRNGNVCDIEVVKVENYNHKMTYSLPIKPSPNLPNDQSIKLYPSLCFFEATPVSIGRGTDFPFQVIGYPNKNFGEFTFTPRSIEGAATNPVLKGKLCYGEDLRTEEEGGLQLNYIVEWYNLYKKFEGKSVITKKKWMDLLSGTDALRLAIEEGQTEDQIKKSWELELQKYKEMRAKYLIYD</sequence>
<gene>
    <name evidence="2" type="ORF">KM029_01725</name>
</gene>
<dbReference type="Gene3D" id="3.90.1150.140">
    <property type="match status" value="1"/>
</dbReference>
<dbReference type="Pfam" id="PF20732">
    <property type="entry name" value="NamZ_C"/>
    <property type="match status" value="1"/>
</dbReference>
<keyword evidence="3" id="KW-1185">Reference proteome</keyword>
<dbReference type="PANTHER" id="PTHR42915">
    <property type="entry name" value="HYPOTHETICAL 460 KDA PROTEIN IN FEUA-SIGW INTERGENIC REGION [PRECURSOR]"/>
    <property type="match status" value="1"/>
</dbReference>
<reference evidence="2 3" key="1">
    <citation type="submission" date="2021-05" db="EMBL/GenBank/DDBJ databases">
        <title>Comparative genomic studies on the polysaccharide-degrading batcterial strains of the Flammeovirga genus.</title>
        <authorList>
            <person name="Zewei F."/>
            <person name="Zheng Z."/>
            <person name="Yu L."/>
            <person name="Ruyue G."/>
            <person name="Yanhong M."/>
            <person name="Yuanyuan C."/>
            <person name="Jingyan G."/>
            <person name="Wenjun H."/>
        </authorList>
    </citation>
    <scope>NUCLEOTIDE SEQUENCE [LARGE SCALE GENOMIC DNA]</scope>
    <source>
        <strain evidence="2 3">YS10</strain>
    </source>
</reference>
<dbReference type="InterPro" id="IPR048502">
    <property type="entry name" value="NamZ_N"/>
</dbReference>
<organism evidence="2 3">
    <name type="scientific">Flammeovirga kamogawensis</name>
    <dbReference type="NCBI Taxonomy" id="373891"/>
    <lineage>
        <taxon>Bacteria</taxon>
        <taxon>Pseudomonadati</taxon>
        <taxon>Bacteroidota</taxon>
        <taxon>Cytophagia</taxon>
        <taxon>Cytophagales</taxon>
        <taxon>Flammeovirgaceae</taxon>
        <taxon>Flammeovirga</taxon>
    </lineage>
</organism>
<dbReference type="PROSITE" id="PS51257">
    <property type="entry name" value="PROKAR_LIPOPROTEIN"/>
    <property type="match status" value="1"/>
</dbReference>
<dbReference type="Pfam" id="PF07075">
    <property type="entry name" value="NamZ_N"/>
    <property type="match status" value="1"/>
</dbReference>
<dbReference type="InterPro" id="IPR048503">
    <property type="entry name" value="NamZ_C"/>
</dbReference>
<dbReference type="EMBL" id="CP076128">
    <property type="protein sequence ID" value="QWG07681.1"/>
    <property type="molecule type" value="Genomic_DNA"/>
</dbReference>
<dbReference type="PIRSF" id="PIRSF016719">
    <property type="entry name" value="UCP016719"/>
    <property type="match status" value="1"/>
</dbReference>
<dbReference type="Gene3D" id="3.40.50.12170">
    <property type="entry name" value="Uncharacterised protein PF07075, DUF1343"/>
    <property type="match status" value="1"/>
</dbReference>
<evidence type="ECO:0000313" key="2">
    <source>
        <dbReference type="EMBL" id="QWG07681.1"/>
    </source>
</evidence>
<protein>
    <submittedName>
        <fullName evidence="2">DUF1343 domain-containing protein</fullName>
    </submittedName>
</protein>
<dbReference type="InterPro" id="IPR000253">
    <property type="entry name" value="FHA_dom"/>
</dbReference>
<evidence type="ECO:0000259" key="1">
    <source>
        <dbReference type="PROSITE" id="PS50006"/>
    </source>
</evidence>
<dbReference type="PROSITE" id="PS50006">
    <property type="entry name" value="FHA_DOMAIN"/>
    <property type="match status" value="1"/>
</dbReference>
<dbReference type="Proteomes" id="UP000682802">
    <property type="component" value="Chromosome 1"/>
</dbReference>
<dbReference type="InterPro" id="IPR008302">
    <property type="entry name" value="NamZ"/>
</dbReference>
<dbReference type="PANTHER" id="PTHR42915:SF1">
    <property type="entry name" value="PEPTIDOGLYCAN BETA-N-ACETYLMURAMIDASE NAMZ"/>
    <property type="match status" value="1"/>
</dbReference>
<accession>A0ABX8GVR1</accession>
<evidence type="ECO:0000313" key="3">
    <source>
        <dbReference type="Proteomes" id="UP000682802"/>
    </source>
</evidence>